<reference evidence="1 4" key="2">
    <citation type="submission" date="2021-01" db="EMBL/GenBank/DDBJ databases">
        <title>Whole genome shotgun sequence of Actinoplanes lobatus NBRC 12513.</title>
        <authorList>
            <person name="Komaki H."/>
            <person name="Tamura T."/>
        </authorList>
    </citation>
    <scope>NUCLEOTIDE SEQUENCE [LARGE SCALE GENOMIC DNA]</scope>
    <source>
        <strain evidence="1 4">NBRC 12513</strain>
    </source>
</reference>
<evidence type="ECO:0000313" key="4">
    <source>
        <dbReference type="Proteomes" id="UP000631312"/>
    </source>
</evidence>
<evidence type="ECO:0000313" key="2">
    <source>
        <dbReference type="EMBL" id="MBB4752792.1"/>
    </source>
</evidence>
<proteinExistence type="predicted"/>
<comment type="caution">
    <text evidence="2">The sequence shown here is derived from an EMBL/GenBank/DDBJ whole genome shotgun (WGS) entry which is preliminary data.</text>
</comment>
<dbReference type="Proteomes" id="UP000590511">
    <property type="component" value="Unassembled WGS sequence"/>
</dbReference>
<dbReference type="EMBL" id="JACHNC010000001">
    <property type="protein sequence ID" value="MBB4752792.1"/>
    <property type="molecule type" value="Genomic_DNA"/>
</dbReference>
<sequence length="321" mass="36348">MICFVYRSPYEGILGKHVRRLPDATVLDWFRRGWTEAAADPRAWVKAELGAEVYGLDSIFEEATERSLPSPGSMSELRKLLKRYLYVEGAVKVDDHSVRASTDDDEVPLAYFFLDQSLVAAEPSRLAYALHEQWPLPASGGDDDGEPVTTFAVSTLGDVDWDTQGVVVRLRGVRLPDLPAWLRSTDVPRDWPPELTLLRAAVGPHDTDLEPALDRINRWGAWNDQYLDVEGLDGGHDEAHRIVREVMAQVAGHERIPGPLGRRRPADGRIAVADHLAQAVFHMDDTFGYQQMFLFDDIWAARHHYLAKSLIRWFKGRWDLI</sequence>
<gene>
    <name evidence="1" type="ORF">Alo02nite_89950</name>
    <name evidence="2" type="ORF">BJ964_006953</name>
</gene>
<dbReference type="RefSeq" id="WP_188124576.1">
    <property type="nucleotide sequence ID" value="NZ_BOMP01000186.1"/>
</dbReference>
<evidence type="ECO:0000313" key="1">
    <source>
        <dbReference type="EMBL" id="GIE46097.1"/>
    </source>
</evidence>
<dbReference type="AlphaFoldDB" id="A0A7W7MJL7"/>
<protein>
    <submittedName>
        <fullName evidence="2">Uncharacterized protein</fullName>
    </submittedName>
</protein>
<accession>A0A7W7MJL7</accession>
<keyword evidence="4" id="KW-1185">Reference proteome</keyword>
<reference evidence="2 3" key="1">
    <citation type="submission" date="2020-08" db="EMBL/GenBank/DDBJ databases">
        <title>Sequencing the genomes of 1000 actinobacteria strains.</title>
        <authorList>
            <person name="Klenk H.-P."/>
        </authorList>
    </citation>
    <scope>NUCLEOTIDE SEQUENCE [LARGE SCALE GENOMIC DNA]</scope>
    <source>
        <strain evidence="2 3">DSM 43150</strain>
    </source>
</reference>
<evidence type="ECO:0000313" key="3">
    <source>
        <dbReference type="Proteomes" id="UP000590511"/>
    </source>
</evidence>
<organism evidence="2 3">
    <name type="scientific">Actinoplanes lobatus</name>
    <dbReference type="NCBI Taxonomy" id="113568"/>
    <lineage>
        <taxon>Bacteria</taxon>
        <taxon>Bacillati</taxon>
        <taxon>Actinomycetota</taxon>
        <taxon>Actinomycetes</taxon>
        <taxon>Micromonosporales</taxon>
        <taxon>Micromonosporaceae</taxon>
        <taxon>Actinoplanes</taxon>
    </lineage>
</organism>
<dbReference type="Proteomes" id="UP000631312">
    <property type="component" value="Unassembled WGS sequence"/>
</dbReference>
<dbReference type="EMBL" id="BOMP01000186">
    <property type="protein sequence ID" value="GIE46097.1"/>
    <property type="molecule type" value="Genomic_DNA"/>
</dbReference>
<name>A0A7W7MJL7_9ACTN</name>